<dbReference type="GO" id="GO:0015074">
    <property type="term" value="P:DNA integration"/>
    <property type="evidence" value="ECO:0007669"/>
    <property type="project" value="InterPro"/>
</dbReference>
<dbReference type="PROSITE" id="PS50994">
    <property type="entry name" value="INTEGRASE"/>
    <property type="match status" value="1"/>
</dbReference>
<feature type="domain" description="Integrase catalytic" evidence="2">
    <location>
        <begin position="174"/>
        <end position="281"/>
    </location>
</feature>
<dbReference type="Pfam" id="PF17921">
    <property type="entry name" value="Integrase_H2C2"/>
    <property type="match status" value="1"/>
</dbReference>
<dbReference type="EMBL" id="HAEH01009882">
    <property type="protein sequence ID" value="SBR88293.1"/>
    <property type="molecule type" value="Transcribed_RNA"/>
</dbReference>
<dbReference type="Pfam" id="PF00665">
    <property type="entry name" value="rve"/>
    <property type="match status" value="1"/>
</dbReference>
<sequence length="392" mass="45415">MHIIHDIRSIDIRNTIYAKHSICSLQRAQEDTEQINQADYLNVTSKRLSQIRQHTEGDEALQLLKEVVLRGWPDHREDTPLAIREYWSIRDEISAQDGVLFKSQRVIIPKSMRAEMLKRIHTSHVGGEACYRQAKDTLYWPNMHGEVRDYVSQCSTCNEYSHEQQRETMMSHALPRRPWQIVSMDLFRQAGKDFLLMVDHYSDFWEIELLPDLAAETTVLRCKAQFAQHGLPDRVITDGGPQFESETFRRFAKQWDFDHVMSSPRYPKANGKAESAVKIVKSQCKKANCAVAEALLEPRVVTGVPERLRVKHQTAKLWYDRSARDLPELSIGQDIRMKPLPGDRTGKWRRGVCLQLVGPRSYLVDVEGTHYRRNRVDLQPAEIGGTELRQEQ</sequence>
<dbReference type="Gene3D" id="3.30.420.10">
    <property type="entry name" value="Ribonuclease H-like superfamily/Ribonuclease H"/>
    <property type="match status" value="1"/>
</dbReference>
<evidence type="ECO:0000259" key="2">
    <source>
        <dbReference type="PROSITE" id="PS50994"/>
    </source>
</evidence>
<organism evidence="3">
    <name type="scientific">Nothobranchius rachovii</name>
    <name type="common">bluefin notho</name>
    <dbReference type="NCBI Taxonomy" id="451742"/>
    <lineage>
        <taxon>Eukaryota</taxon>
        <taxon>Metazoa</taxon>
        <taxon>Chordata</taxon>
        <taxon>Craniata</taxon>
        <taxon>Vertebrata</taxon>
        <taxon>Euteleostomi</taxon>
        <taxon>Actinopterygii</taxon>
        <taxon>Neopterygii</taxon>
        <taxon>Teleostei</taxon>
        <taxon>Neoteleostei</taxon>
        <taxon>Acanthomorphata</taxon>
        <taxon>Ovalentaria</taxon>
        <taxon>Atherinomorphae</taxon>
        <taxon>Cyprinodontiformes</taxon>
        <taxon>Nothobranchiidae</taxon>
        <taxon>Nothobranchius</taxon>
    </lineage>
</organism>
<protein>
    <recommendedName>
        <fullName evidence="1">Gypsy retrotransposon integrase-like protein 1</fullName>
    </recommendedName>
</protein>
<dbReference type="AlphaFoldDB" id="A0A1A8Q4A2"/>
<proteinExistence type="predicted"/>
<dbReference type="InterPro" id="IPR012337">
    <property type="entry name" value="RNaseH-like_sf"/>
</dbReference>
<dbReference type="FunFam" id="1.10.340.70:FF:000004">
    <property type="entry name" value="Retrovirus-related Pol polyprotein from transposon 297-like Protein"/>
    <property type="match status" value="1"/>
</dbReference>
<reference evidence="3" key="1">
    <citation type="submission" date="2016-05" db="EMBL/GenBank/DDBJ databases">
        <authorList>
            <person name="Lavstsen T."/>
            <person name="Jespersen J.S."/>
        </authorList>
    </citation>
    <scope>NUCLEOTIDE SEQUENCE</scope>
    <source>
        <tissue evidence="3">Brain</tissue>
    </source>
</reference>
<evidence type="ECO:0000256" key="1">
    <source>
        <dbReference type="ARBA" id="ARBA00039658"/>
    </source>
</evidence>
<dbReference type="PANTHER" id="PTHR37984:SF8">
    <property type="entry name" value="CCHC-TYPE DOMAIN-CONTAINING PROTEIN"/>
    <property type="match status" value="1"/>
</dbReference>
<dbReference type="InterPro" id="IPR036397">
    <property type="entry name" value="RNaseH_sf"/>
</dbReference>
<dbReference type="GO" id="GO:0003676">
    <property type="term" value="F:nucleic acid binding"/>
    <property type="evidence" value="ECO:0007669"/>
    <property type="project" value="InterPro"/>
</dbReference>
<dbReference type="InterPro" id="IPR041588">
    <property type="entry name" value="Integrase_H2C2"/>
</dbReference>
<gene>
    <name evidence="3" type="primary">Nfu_g_1_016261</name>
</gene>
<dbReference type="InterPro" id="IPR001584">
    <property type="entry name" value="Integrase_cat-core"/>
</dbReference>
<dbReference type="SUPFAM" id="SSF53098">
    <property type="entry name" value="Ribonuclease H-like"/>
    <property type="match status" value="1"/>
</dbReference>
<name>A0A1A8Q4A2_9TELE</name>
<accession>A0A1A8Q4A2</accession>
<reference evidence="3" key="2">
    <citation type="submission" date="2016-06" db="EMBL/GenBank/DDBJ databases">
        <title>The genome of a short-lived fish provides insights into sex chromosome evolution and the genetic control of aging.</title>
        <authorList>
            <person name="Reichwald K."/>
            <person name="Felder M."/>
            <person name="Petzold A."/>
            <person name="Koch P."/>
            <person name="Groth M."/>
            <person name="Platzer M."/>
        </authorList>
    </citation>
    <scope>NUCLEOTIDE SEQUENCE</scope>
    <source>
        <tissue evidence="3">Brain</tissue>
    </source>
</reference>
<evidence type="ECO:0000313" key="3">
    <source>
        <dbReference type="EMBL" id="SBR88293.1"/>
    </source>
</evidence>
<dbReference type="PANTHER" id="PTHR37984">
    <property type="entry name" value="PROTEIN CBG26694"/>
    <property type="match status" value="1"/>
</dbReference>
<dbReference type="InterPro" id="IPR050951">
    <property type="entry name" value="Retrovirus_Pol_polyprotein"/>
</dbReference>
<dbReference type="FunFam" id="3.30.420.10:FF:000063">
    <property type="entry name" value="Retrovirus-related Pol polyprotein from transposon 297-like Protein"/>
    <property type="match status" value="1"/>
</dbReference>
<dbReference type="Gene3D" id="1.10.340.70">
    <property type="match status" value="1"/>
</dbReference>